<reference evidence="2" key="2">
    <citation type="submission" date="2020-08" db="EMBL/GenBank/DDBJ databases">
        <title>Plant Genome Project.</title>
        <authorList>
            <person name="Zhang R.-G."/>
        </authorList>
    </citation>
    <scope>NUCLEOTIDE SEQUENCE</scope>
    <source>
        <strain evidence="2">Huo1</strain>
        <tissue evidence="2">Leaf</tissue>
    </source>
</reference>
<evidence type="ECO:0008006" key="4">
    <source>
        <dbReference type="Google" id="ProtNLM"/>
    </source>
</evidence>
<accession>A0A8X8W684</accession>
<proteinExistence type="predicted"/>
<comment type="caution">
    <text evidence="2">The sequence shown here is derived from an EMBL/GenBank/DDBJ whole genome shotgun (WGS) entry which is preliminary data.</text>
</comment>
<evidence type="ECO:0000313" key="3">
    <source>
        <dbReference type="Proteomes" id="UP000298416"/>
    </source>
</evidence>
<organism evidence="2">
    <name type="scientific">Salvia splendens</name>
    <name type="common">Scarlet sage</name>
    <dbReference type="NCBI Taxonomy" id="180675"/>
    <lineage>
        <taxon>Eukaryota</taxon>
        <taxon>Viridiplantae</taxon>
        <taxon>Streptophyta</taxon>
        <taxon>Embryophyta</taxon>
        <taxon>Tracheophyta</taxon>
        <taxon>Spermatophyta</taxon>
        <taxon>Magnoliopsida</taxon>
        <taxon>eudicotyledons</taxon>
        <taxon>Gunneridae</taxon>
        <taxon>Pentapetalae</taxon>
        <taxon>asterids</taxon>
        <taxon>lamiids</taxon>
        <taxon>Lamiales</taxon>
        <taxon>Lamiaceae</taxon>
        <taxon>Nepetoideae</taxon>
        <taxon>Mentheae</taxon>
        <taxon>Salviinae</taxon>
        <taxon>Salvia</taxon>
        <taxon>Salvia subgen. Calosphace</taxon>
        <taxon>core Calosphace</taxon>
    </lineage>
</organism>
<dbReference type="PANTHER" id="PTHR37610">
    <property type="entry name" value="CCHC-TYPE DOMAIN-CONTAINING PROTEIN"/>
    <property type="match status" value="1"/>
</dbReference>
<feature type="compositionally biased region" description="Basic and acidic residues" evidence="1">
    <location>
        <begin position="220"/>
        <end position="233"/>
    </location>
</feature>
<sequence length="233" mass="26836">MSKQVEFVSLGFKLDGRNFSVWSRLMRIIISSREQLHHIEGDKDPPKTTDLEFNKWQASDFTVFTWLIQNMEPKLVLQLAQHQTAKALRRSLATTFGVRANLVQIYDLEIRTNQLKQGNESLEQYWGDLQQLWVEIPAPTHAARRMTNTMPSPENSLNRALSLLQKRHLGLSNKKKHVLEFGSPQPQLLIQKSGLDSEKEENFLPPRWAAKRPPVPGVTEADRRLSHPEAVDR</sequence>
<dbReference type="EMBL" id="PNBA02000020">
    <property type="protein sequence ID" value="KAG6389100.1"/>
    <property type="molecule type" value="Genomic_DNA"/>
</dbReference>
<dbReference type="AlphaFoldDB" id="A0A8X8W684"/>
<gene>
    <name evidence="2" type="ORF">SASPL_150559</name>
</gene>
<evidence type="ECO:0000313" key="2">
    <source>
        <dbReference type="EMBL" id="KAG6389100.1"/>
    </source>
</evidence>
<dbReference type="Proteomes" id="UP000298416">
    <property type="component" value="Unassembled WGS sequence"/>
</dbReference>
<dbReference type="PANTHER" id="PTHR37610:SF38">
    <property type="entry name" value="RETROTRANSPOSON COPIA-LIKE N-TERMINAL DOMAIN-CONTAINING PROTEIN"/>
    <property type="match status" value="1"/>
</dbReference>
<keyword evidence="3" id="KW-1185">Reference proteome</keyword>
<evidence type="ECO:0000256" key="1">
    <source>
        <dbReference type="SAM" id="MobiDB-lite"/>
    </source>
</evidence>
<reference evidence="2" key="1">
    <citation type="submission" date="2018-01" db="EMBL/GenBank/DDBJ databases">
        <authorList>
            <person name="Mao J.F."/>
        </authorList>
    </citation>
    <scope>NUCLEOTIDE SEQUENCE</scope>
    <source>
        <strain evidence="2">Huo1</strain>
        <tissue evidence="2">Leaf</tissue>
    </source>
</reference>
<protein>
    <recommendedName>
        <fullName evidence="4">Retrotransposon Copia-like N-terminal domain-containing protein</fullName>
    </recommendedName>
</protein>
<name>A0A8X8W684_SALSN</name>
<feature type="region of interest" description="Disordered" evidence="1">
    <location>
        <begin position="192"/>
        <end position="233"/>
    </location>
</feature>